<keyword evidence="2" id="KW-1185">Reference proteome</keyword>
<accession>A0A166Y0T4</accession>
<name>A0A166Y0T4_CORFA</name>
<protein>
    <submittedName>
        <fullName evidence="1">Uncharacterized protein</fullName>
    </submittedName>
</protein>
<organism evidence="1 2">
    <name type="scientific">Cordyceps fumosorosea (strain ARSEF 2679)</name>
    <name type="common">Isaria fumosorosea</name>
    <dbReference type="NCBI Taxonomy" id="1081104"/>
    <lineage>
        <taxon>Eukaryota</taxon>
        <taxon>Fungi</taxon>
        <taxon>Dikarya</taxon>
        <taxon>Ascomycota</taxon>
        <taxon>Pezizomycotina</taxon>
        <taxon>Sordariomycetes</taxon>
        <taxon>Hypocreomycetidae</taxon>
        <taxon>Hypocreales</taxon>
        <taxon>Cordycipitaceae</taxon>
        <taxon>Cordyceps</taxon>
    </lineage>
</organism>
<dbReference type="AlphaFoldDB" id="A0A166Y0T4"/>
<dbReference type="RefSeq" id="XP_018699263.1">
    <property type="nucleotide sequence ID" value="XM_018853552.1"/>
</dbReference>
<evidence type="ECO:0000313" key="2">
    <source>
        <dbReference type="Proteomes" id="UP000076744"/>
    </source>
</evidence>
<gene>
    <name evidence="1" type="ORF">ISF_09953</name>
</gene>
<comment type="caution">
    <text evidence="1">The sequence shown here is derived from an EMBL/GenBank/DDBJ whole genome shotgun (WGS) entry which is preliminary data.</text>
</comment>
<reference evidence="1 2" key="1">
    <citation type="journal article" date="2016" name="Genome Biol. Evol.">
        <title>Divergent and convergent evolution of fungal pathogenicity.</title>
        <authorList>
            <person name="Shang Y."/>
            <person name="Xiao G."/>
            <person name="Zheng P."/>
            <person name="Cen K."/>
            <person name="Zhan S."/>
            <person name="Wang C."/>
        </authorList>
    </citation>
    <scope>NUCLEOTIDE SEQUENCE [LARGE SCALE GENOMIC DNA]</scope>
    <source>
        <strain evidence="1 2">ARSEF 2679</strain>
    </source>
</reference>
<proteinExistence type="predicted"/>
<dbReference type="EMBL" id="AZHB01000108">
    <property type="protein sequence ID" value="OAA36407.1"/>
    <property type="molecule type" value="Genomic_DNA"/>
</dbReference>
<sequence>MSVPEKSDCAYGRELPFYEFDNSKFEDLRLETRVYVLQVYDTIQYLNPGGQRGLEYEWLLMAMSCLGASELE</sequence>
<dbReference type="Proteomes" id="UP000076744">
    <property type="component" value="Unassembled WGS sequence"/>
</dbReference>
<dbReference type="GeneID" id="30026245"/>
<evidence type="ECO:0000313" key="1">
    <source>
        <dbReference type="EMBL" id="OAA36407.1"/>
    </source>
</evidence>